<dbReference type="GO" id="GO:0006353">
    <property type="term" value="P:DNA-templated transcription termination"/>
    <property type="evidence" value="ECO:0007669"/>
    <property type="project" value="UniProtKB-UniRule"/>
</dbReference>
<sequence>MANRLQNPSRNQLAADRRKARHYAMQALYQWHMAGQALNEIEAQFHTDYDMSHVDKEFFHDLVHNIPAQLTALHGLFEKHLDRKLSDLDPIELCLLRMGSYELLRRIDVPYKVAINETINLGKRFGATDGYRYLNGVLDRVAVECRAVEVAAEKGRASAPVKPDTDQE</sequence>
<comment type="function">
    <text evidence="6">Involved in transcription antitermination. Required for transcription of ribosomal RNA (rRNA) genes. Binds specifically to the boxA antiterminator sequence of the ribosomal RNA (rrn) operons.</text>
</comment>
<evidence type="ECO:0000256" key="3">
    <source>
        <dbReference type="ARBA" id="ARBA00022884"/>
    </source>
</evidence>
<gene>
    <name evidence="6" type="primary">nusB</name>
    <name evidence="8" type="ORF">C0068_10695</name>
</gene>
<dbReference type="Proteomes" id="UP000237222">
    <property type="component" value="Unassembled WGS sequence"/>
</dbReference>
<evidence type="ECO:0000313" key="9">
    <source>
        <dbReference type="Proteomes" id="UP000237222"/>
    </source>
</evidence>
<evidence type="ECO:0000256" key="4">
    <source>
        <dbReference type="ARBA" id="ARBA00023015"/>
    </source>
</evidence>
<feature type="domain" description="NusB/RsmB/TIM44" evidence="7">
    <location>
        <begin position="18"/>
        <end position="142"/>
    </location>
</feature>
<dbReference type="PANTHER" id="PTHR11078:SF3">
    <property type="entry name" value="ANTITERMINATION NUSB DOMAIN-CONTAINING PROTEIN"/>
    <property type="match status" value="1"/>
</dbReference>
<accession>A0A2S4HFC1</accession>
<evidence type="ECO:0000256" key="5">
    <source>
        <dbReference type="ARBA" id="ARBA00023163"/>
    </source>
</evidence>
<proteinExistence type="inferred from homology"/>
<dbReference type="SUPFAM" id="SSF48013">
    <property type="entry name" value="NusB-like"/>
    <property type="match status" value="1"/>
</dbReference>
<dbReference type="OrthoDB" id="9789556at2"/>
<dbReference type="Gene3D" id="1.10.940.10">
    <property type="entry name" value="NusB-like"/>
    <property type="match status" value="1"/>
</dbReference>
<evidence type="ECO:0000313" key="8">
    <source>
        <dbReference type="EMBL" id="POP52668.1"/>
    </source>
</evidence>
<dbReference type="GO" id="GO:0003723">
    <property type="term" value="F:RNA binding"/>
    <property type="evidence" value="ECO:0007669"/>
    <property type="project" value="UniProtKB-UniRule"/>
</dbReference>
<comment type="caution">
    <text evidence="8">The sequence shown here is derived from an EMBL/GenBank/DDBJ whole genome shotgun (WGS) entry which is preliminary data.</text>
</comment>
<dbReference type="RefSeq" id="WP_103684486.1">
    <property type="nucleotide sequence ID" value="NZ_PQGG01000026.1"/>
</dbReference>
<evidence type="ECO:0000256" key="1">
    <source>
        <dbReference type="ARBA" id="ARBA00005952"/>
    </source>
</evidence>
<dbReference type="EMBL" id="PQGG01000026">
    <property type="protein sequence ID" value="POP52668.1"/>
    <property type="molecule type" value="Genomic_DNA"/>
</dbReference>
<keyword evidence="2 6" id="KW-0889">Transcription antitermination</keyword>
<dbReference type="Pfam" id="PF01029">
    <property type="entry name" value="NusB"/>
    <property type="match status" value="1"/>
</dbReference>
<dbReference type="NCBIfam" id="TIGR01951">
    <property type="entry name" value="nusB"/>
    <property type="match status" value="1"/>
</dbReference>
<evidence type="ECO:0000256" key="6">
    <source>
        <dbReference type="HAMAP-Rule" id="MF_00073"/>
    </source>
</evidence>
<name>A0A2S4HFC1_9GAMM</name>
<dbReference type="InterPro" id="IPR006027">
    <property type="entry name" value="NusB_RsmB_TIM44"/>
</dbReference>
<dbReference type="HAMAP" id="MF_00073">
    <property type="entry name" value="NusB"/>
    <property type="match status" value="1"/>
</dbReference>
<dbReference type="GO" id="GO:0005829">
    <property type="term" value="C:cytosol"/>
    <property type="evidence" value="ECO:0007669"/>
    <property type="project" value="TreeGrafter"/>
</dbReference>
<organism evidence="8 9">
    <name type="scientific">Zhongshania marina</name>
    <dbReference type="NCBI Taxonomy" id="2304603"/>
    <lineage>
        <taxon>Bacteria</taxon>
        <taxon>Pseudomonadati</taxon>
        <taxon>Pseudomonadota</taxon>
        <taxon>Gammaproteobacteria</taxon>
        <taxon>Cellvibrionales</taxon>
        <taxon>Spongiibacteraceae</taxon>
        <taxon>Zhongshania</taxon>
    </lineage>
</organism>
<keyword evidence="3 6" id="KW-0694">RNA-binding</keyword>
<dbReference type="InterPro" id="IPR011605">
    <property type="entry name" value="NusB_fam"/>
</dbReference>
<dbReference type="GO" id="GO:0031564">
    <property type="term" value="P:transcription antitermination"/>
    <property type="evidence" value="ECO:0007669"/>
    <property type="project" value="UniProtKB-KW"/>
</dbReference>
<protein>
    <recommendedName>
        <fullName evidence="6">Transcription antitermination protein NusB</fullName>
    </recommendedName>
    <alternativeName>
        <fullName evidence="6">Antitermination factor NusB</fullName>
    </alternativeName>
</protein>
<comment type="similarity">
    <text evidence="1 6">Belongs to the NusB family.</text>
</comment>
<dbReference type="InterPro" id="IPR035926">
    <property type="entry name" value="NusB-like_sf"/>
</dbReference>
<dbReference type="AlphaFoldDB" id="A0A2S4HFC1"/>
<reference evidence="8 9" key="1">
    <citation type="submission" date="2018-01" db="EMBL/GenBank/DDBJ databases">
        <authorList>
            <person name="Yu X.-D."/>
        </authorList>
    </citation>
    <scope>NUCLEOTIDE SEQUENCE [LARGE SCALE GENOMIC DNA]</scope>
    <source>
        <strain evidence="8 9">ZX-21</strain>
    </source>
</reference>
<evidence type="ECO:0000259" key="7">
    <source>
        <dbReference type="Pfam" id="PF01029"/>
    </source>
</evidence>
<keyword evidence="4 6" id="KW-0805">Transcription regulation</keyword>
<evidence type="ECO:0000256" key="2">
    <source>
        <dbReference type="ARBA" id="ARBA00022814"/>
    </source>
</evidence>
<dbReference type="PANTHER" id="PTHR11078">
    <property type="entry name" value="N UTILIZATION SUBSTANCE PROTEIN B-RELATED"/>
    <property type="match status" value="1"/>
</dbReference>
<keyword evidence="5 6" id="KW-0804">Transcription</keyword>